<evidence type="ECO:0000256" key="1">
    <source>
        <dbReference type="SAM" id="Coils"/>
    </source>
</evidence>
<proteinExistence type="predicted"/>
<dbReference type="RefSeq" id="WP_068128629.1">
    <property type="nucleotide sequence ID" value="NZ_CP136964.1"/>
</dbReference>
<reference evidence="4 5" key="2">
    <citation type="submission" date="2023-10" db="EMBL/GenBank/DDBJ databases">
        <authorList>
            <person name="Choi B."/>
        </authorList>
    </citation>
    <scope>NUCLEOTIDE SEQUENCE [LARGE SCALE GENOMIC DNA]</scope>
    <source>
        <strain evidence="4 5">UMB0959</strain>
    </source>
</reference>
<dbReference type="GO" id="GO:0051301">
    <property type="term" value="P:cell division"/>
    <property type="evidence" value="ECO:0007669"/>
    <property type="project" value="InterPro"/>
</dbReference>
<sequence length="140" mass="16412">MTNKIIKMLNKYTIDLDSKKESLKGERKVRRRRMIIVSMLAFVFIFAFISGGIKQKVENRALKDEVRETELVLEEKQEKRAELEQEIIQLNDENYIRRIARGDFFMSGSGELIFSLPESKKESTQTETQTNENEDSESKE</sequence>
<dbReference type="PANTHER" id="PTHR40027">
    <property type="entry name" value="CELL DIVISION PROTEIN DIVIC"/>
    <property type="match status" value="1"/>
</dbReference>
<feature type="coiled-coil region" evidence="1">
    <location>
        <begin position="59"/>
        <end position="93"/>
    </location>
</feature>
<feature type="transmembrane region" description="Helical" evidence="3">
    <location>
        <begin position="34"/>
        <end position="53"/>
    </location>
</feature>
<keyword evidence="1" id="KW-0175">Coiled coil</keyword>
<protein>
    <submittedName>
        <fullName evidence="4">Septum formation initiator family protein</fullName>
    </submittedName>
</protein>
<dbReference type="Pfam" id="PF04977">
    <property type="entry name" value="DivIC"/>
    <property type="match status" value="1"/>
</dbReference>
<evidence type="ECO:0000256" key="3">
    <source>
        <dbReference type="SAM" id="Phobius"/>
    </source>
</evidence>
<dbReference type="InterPro" id="IPR039076">
    <property type="entry name" value="DivIC"/>
</dbReference>
<keyword evidence="3" id="KW-0472">Membrane</keyword>
<evidence type="ECO:0000313" key="5">
    <source>
        <dbReference type="Proteomes" id="UP000243626"/>
    </source>
</evidence>
<dbReference type="PANTHER" id="PTHR40027:SF1">
    <property type="entry name" value="CELL DIVISION PROTEIN DIVIC"/>
    <property type="match status" value="1"/>
</dbReference>
<dbReference type="InterPro" id="IPR007060">
    <property type="entry name" value="FtsL/DivIC"/>
</dbReference>
<keyword evidence="5" id="KW-1185">Reference proteome</keyword>
<dbReference type="EMBL" id="CP136964">
    <property type="protein sequence ID" value="WOS95582.1"/>
    <property type="molecule type" value="Genomic_DNA"/>
</dbReference>
<dbReference type="KEGG" id="nmy:CJ229_005640"/>
<gene>
    <name evidence="4" type="ORF">CJ229_005640</name>
</gene>
<feature type="region of interest" description="Disordered" evidence="2">
    <location>
        <begin position="116"/>
        <end position="140"/>
    </location>
</feature>
<dbReference type="Proteomes" id="UP000243626">
    <property type="component" value="Chromosome"/>
</dbReference>
<reference evidence="5" key="1">
    <citation type="submission" date="2017-09" db="EMBL/GenBank/DDBJ databases">
        <title>Bacterial strain isolated from the female urinary microbiota.</title>
        <authorList>
            <person name="Thomas-White K."/>
            <person name="Kumar N."/>
            <person name="Forster S."/>
            <person name="Putonti C."/>
            <person name="Lawley T."/>
            <person name="Wolfe A.J."/>
        </authorList>
    </citation>
    <scope>NUCLEOTIDE SEQUENCE [LARGE SCALE GENOMIC DNA]</scope>
    <source>
        <strain evidence="5">UMB0959</strain>
    </source>
</reference>
<name>A0AAF0YLY5_9STAP</name>
<organism evidence="4 5">
    <name type="scientific">Nosocomiicoccus massiliensis</name>
    <dbReference type="NCBI Taxonomy" id="1232430"/>
    <lineage>
        <taxon>Bacteria</taxon>
        <taxon>Bacillati</taxon>
        <taxon>Bacillota</taxon>
        <taxon>Bacilli</taxon>
        <taxon>Bacillales</taxon>
        <taxon>Staphylococcaceae</taxon>
        <taxon>Nosocomiicoccus</taxon>
    </lineage>
</organism>
<dbReference type="AlphaFoldDB" id="A0AAF0YLY5"/>
<accession>A0AAF0YLY5</accession>
<evidence type="ECO:0000256" key="2">
    <source>
        <dbReference type="SAM" id="MobiDB-lite"/>
    </source>
</evidence>
<keyword evidence="3" id="KW-1133">Transmembrane helix</keyword>
<keyword evidence="3" id="KW-0812">Transmembrane</keyword>
<evidence type="ECO:0000313" key="4">
    <source>
        <dbReference type="EMBL" id="WOS95582.1"/>
    </source>
</evidence>